<name>A0A368FGI8_ANCCA</name>
<sequence>MVSNIDDDLDTRDSVDLSAQLAEKDSMTCIVCGDVATGRHYGAIACNGCKGTNCASDSESLRVPSHFTVTGFFRRTIRRGYKYTCRFKSECFIDKRERFGSNTRMSSIWYTILFSQRITCKDRRSSRSGADPLLYVCIR</sequence>
<dbReference type="GO" id="GO:0008270">
    <property type="term" value="F:zinc ion binding"/>
    <property type="evidence" value="ECO:0007669"/>
    <property type="project" value="UniProtKB-KW"/>
</dbReference>
<keyword evidence="5" id="KW-0805">Transcription regulation</keyword>
<evidence type="ECO:0000256" key="5">
    <source>
        <dbReference type="ARBA" id="ARBA00023015"/>
    </source>
</evidence>
<evidence type="ECO:0000256" key="3">
    <source>
        <dbReference type="ARBA" id="ARBA00022771"/>
    </source>
</evidence>
<keyword evidence="3" id="KW-0863">Zinc-finger</keyword>
<keyword evidence="6" id="KW-0238">DNA-binding</keyword>
<comment type="caution">
    <text evidence="11">The sequence shown here is derived from an EMBL/GenBank/DDBJ whole genome shotgun (WGS) entry which is preliminary data.</text>
</comment>
<evidence type="ECO:0000313" key="11">
    <source>
        <dbReference type="EMBL" id="RCN31246.1"/>
    </source>
</evidence>
<evidence type="ECO:0000256" key="1">
    <source>
        <dbReference type="ARBA" id="ARBA00005993"/>
    </source>
</evidence>
<dbReference type="EMBL" id="JOJR01001346">
    <property type="protein sequence ID" value="RCN31246.1"/>
    <property type="molecule type" value="Genomic_DNA"/>
</dbReference>
<dbReference type="GO" id="GO:0043565">
    <property type="term" value="F:sequence-specific DNA binding"/>
    <property type="evidence" value="ECO:0007669"/>
    <property type="project" value="InterPro"/>
</dbReference>
<keyword evidence="9" id="KW-0539">Nucleus</keyword>
<dbReference type="GO" id="GO:0003700">
    <property type="term" value="F:DNA-binding transcription factor activity"/>
    <property type="evidence" value="ECO:0007669"/>
    <property type="project" value="InterPro"/>
</dbReference>
<dbReference type="PANTHER" id="PTHR24083">
    <property type="entry name" value="NUCLEAR HORMONE RECEPTOR"/>
    <property type="match status" value="1"/>
</dbReference>
<evidence type="ECO:0000256" key="4">
    <source>
        <dbReference type="ARBA" id="ARBA00022833"/>
    </source>
</evidence>
<dbReference type="SMART" id="SM00399">
    <property type="entry name" value="ZnF_C4"/>
    <property type="match status" value="1"/>
</dbReference>
<dbReference type="Proteomes" id="UP000252519">
    <property type="component" value="Unassembled WGS sequence"/>
</dbReference>
<protein>
    <submittedName>
        <fullName evidence="11">Zinc finger, C4 type</fullName>
    </submittedName>
</protein>
<dbReference type="STRING" id="29170.A0A368FGI8"/>
<dbReference type="Gene3D" id="3.30.50.10">
    <property type="entry name" value="Erythroid Transcription Factor GATA-1, subunit A"/>
    <property type="match status" value="1"/>
</dbReference>
<gene>
    <name evidence="11" type="ORF">ANCCAN_22972</name>
</gene>
<dbReference type="PROSITE" id="PS51030">
    <property type="entry name" value="NUCLEAR_REC_DBD_2"/>
    <property type="match status" value="1"/>
</dbReference>
<evidence type="ECO:0000256" key="2">
    <source>
        <dbReference type="ARBA" id="ARBA00022723"/>
    </source>
</evidence>
<keyword evidence="8" id="KW-0675">Receptor</keyword>
<dbReference type="Pfam" id="PF00105">
    <property type="entry name" value="zf-C4"/>
    <property type="match status" value="2"/>
</dbReference>
<feature type="domain" description="Nuclear receptor" evidence="10">
    <location>
        <begin position="26"/>
        <end position="139"/>
    </location>
</feature>
<keyword evidence="7" id="KW-0804">Transcription</keyword>
<evidence type="ECO:0000313" key="12">
    <source>
        <dbReference type="Proteomes" id="UP000252519"/>
    </source>
</evidence>
<keyword evidence="12" id="KW-1185">Reference proteome</keyword>
<proteinExistence type="inferred from homology"/>
<keyword evidence="2" id="KW-0479">Metal-binding</keyword>
<reference evidence="11 12" key="1">
    <citation type="submission" date="2014-10" db="EMBL/GenBank/DDBJ databases">
        <title>Draft genome of the hookworm Ancylostoma caninum.</title>
        <authorList>
            <person name="Mitreva M."/>
        </authorList>
    </citation>
    <scope>NUCLEOTIDE SEQUENCE [LARGE SCALE GENOMIC DNA]</scope>
    <source>
        <strain evidence="11 12">Baltimore</strain>
    </source>
</reference>
<dbReference type="AlphaFoldDB" id="A0A368FGI8"/>
<dbReference type="OrthoDB" id="5771769at2759"/>
<organism evidence="11 12">
    <name type="scientific">Ancylostoma caninum</name>
    <name type="common">Dog hookworm</name>
    <dbReference type="NCBI Taxonomy" id="29170"/>
    <lineage>
        <taxon>Eukaryota</taxon>
        <taxon>Metazoa</taxon>
        <taxon>Ecdysozoa</taxon>
        <taxon>Nematoda</taxon>
        <taxon>Chromadorea</taxon>
        <taxon>Rhabditida</taxon>
        <taxon>Rhabditina</taxon>
        <taxon>Rhabditomorpha</taxon>
        <taxon>Strongyloidea</taxon>
        <taxon>Ancylostomatidae</taxon>
        <taxon>Ancylostomatinae</taxon>
        <taxon>Ancylostoma</taxon>
    </lineage>
</organism>
<keyword evidence="4" id="KW-0862">Zinc</keyword>
<evidence type="ECO:0000259" key="10">
    <source>
        <dbReference type="PROSITE" id="PS51030"/>
    </source>
</evidence>
<evidence type="ECO:0000256" key="9">
    <source>
        <dbReference type="ARBA" id="ARBA00023242"/>
    </source>
</evidence>
<evidence type="ECO:0000256" key="8">
    <source>
        <dbReference type="ARBA" id="ARBA00023170"/>
    </source>
</evidence>
<dbReference type="InterPro" id="IPR050274">
    <property type="entry name" value="Nuclear_hormone_rcpt_NR2"/>
</dbReference>
<evidence type="ECO:0000256" key="7">
    <source>
        <dbReference type="ARBA" id="ARBA00023163"/>
    </source>
</evidence>
<dbReference type="InterPro" id="IPR001628">
    <property type="entry name" value="Znf_hrmn_rcpt"/>
</dbReference>
<evidence type="ECO:0000256" key="6">
    <source>
        <dbReference type="ARBA" id="ARBA00023125"/>
    </source>
</evidence>
<comment type="similarity">
    <text evidence="1">Belongs to the nuclear hormone receptor family.</text>
</comment>
<dbReference type="InterPro" id="IPR013088">
    <property type="entry name" value="Znf_NHR/GATA"/>
</dbReference>
<dbReference type="SUPFAM" id="SSF57716">
    <property type="entry name" value="Glucocorticoid receptor-like (DNA-binding domain)"/>
    <property type="match status" value="1"/>
</dbReference>
<accession>A0A368FGI8</accession>